<feature type="transmembrane region" description="Helical" evidence="1">
    <location>
        <begin position="182"/>
        <end position="200"/>
    </location>
</feature>
<feature type="transmembrane region" description="Helical" evidence="1">
    <location>
        <begin position="54"/>
        <end position="75"/>
    </location>
</feature>
<keyword evidence="2" id="KW-0934">Plastid</keyword>
<reference evidence="2" key="1">
    <citation type="submission" date="2018-08" db="EMBL/GenBank/DDBJ databases">
        <title>Comparative Plastid Genomics of Synurophyceae: Evolutionary Evidence of Lateral Gene Transfer and Inverted Repeat Dynamics.</title>
        <authorList>
            <person name="Kim J.I."/>
            <person name="Shin H."/>
            <person name="Skaloud P."/>
            <person name="Jung J."/>
            <person name="Yoon H.S."/>
            <person name="Archibald J.M."/>
            <person name="Shin W."/>
        </authorList>
    </citation>
    <scope>NUCLEOTIDE SEQUENCE</scope>
    <source>
        <strain evidence="2">FBCC200022</strain>
    </source>
</reference>
<evidence type="ECO:0000313" key="2">
    <source>
        <dbReference type="EMBL" id="AYO28200.1"/>
    </source>
</evidence>
<dbReference type="EMBL" id="MH795129">
    <property type="protein sequence ID" value="AYO28200.1"/>
    <property type="molecule type" value="Genomic_DNA"/>
</dbReference>
<accession>A0A3G2QYK3</accession>
<name>A0A3G2QYK3_9STRA</name>
<feature type="transmembrane region" description="Helical" evidence="1">
    <location>
        <begin position="206"/>
        <end position="223"/>
    </location>
</feature>
<organism evidence="2">
    <name type="scientific">Synura sphagnicola</name>
    <dbReference type="NCBI Taxonomy" id="52556"/>
    <lineage>
        <taxon>Eukaryota</taxon>
        <taxon>Sar</taxon>
        <taxon>Stramenopiles</taxon>
        <taxon>Ochrophyta</taxon>
        <taxon>Synurophyceae</taxon>
        <taxon>Synurales</taxon>
        <taxon>Mallomonadaceae</taxon>
        <taxon>Synura</taxon>
    </lineage>
</organism>
<protein>
    <submittedName>
        <fullName evidence="2">Sec-independent translocase component C</fullName>
    </submittedName>
</protein>
<geneLocation type="plastid" evidence="2"/>
<keyword evidence="1" id="KW-0812">Transmembrane</keyword>
<feature type="transmembrane region" description="Helical" evidence="1">
    <location>
        <begin position="20"/>
        <end position="42"/>
    </location>
</feature>
<feature type="transmembrane region" description="Helical" evidence="1">
    <location>
        <begin position="151"/>
        <end position="170"/>
    </location>
</feature>
<sequence>MFHFSKSLRCYPYYRLQIPWLERLIFSLLGAFPVEDFFRAFLVELKVFQLRQGLYFSLILSSFILLLITTTLLFIAPLEDDAEFRVGLKALRRLNRSQDGKISLILFHLGFTFACLSVLPIGLESLFQYNPLNFVQEFWIYEELQKLETTLVYAVLWVFQIPVIALGKIYEEFYSNYLPNNLKTVNFFVIVAAAMITPTVDIPTQINFIFIGIFLYLYTYLVGTKNFVIETEILI</sequence>
<keyword evidence="1" id="KW-1133">Transmembrane helix</keyword>
<evidence type="ECO:0000256" key="1">
    <source>
        <dbReference type="SAM" id="Phobius"/>
    </source>
</evidence>
<feature type="transmembrane region" description="Helical" evidence="1">
    <location>
        <begin position="102"/>
        <end position="123"/>
    </location>
</feature>
<keyword evidence="1" id="KW-0472">Membrane</keyword>
<gene>
    <name evidence="2" type="primary">tatC</name>
</gene>
<proteinExistence type="predicted"/>
<dbReference type="AlphaFoldDB" id="A0A3G2QYK3"/>